<protein>
    <submittedName>
        <fullName evidence="1">Uncharacterized protein</fullName>
    </submittedName>
</protein>
<evidence type="ECO:0000313" key="2">
    <source>
        <dbReference type="Proteomes" id="UP000016584"/>
    </source>
</evidence>
<evidence type="ECO:0000313" key="1">
    <source>
        <dbReference type="EMBL" id="ERJ60661.1"/>
    </source>
</evidence>
<dbReference type="EMBL" id="ATDL01000004">
    <property type="protein sequence ID" value="ERJ60661.1"/>
    <property type="molecule type" value="Genomic_DNA"/>
</dbReference>
<organism evidence="1 2">
    <name type="scientific">Sphingobacterium paucimobilis HER1398</name>
    <dbReference type="NCBI Taxonomy" id="1346330"/>
    <lineage>
        <taxon>Bacteria</taxon>
        <taxon>Pseudomonadati</taxon>
        <taxon>Bacteroidota</taxon>
        <taxon>Sphingobacteriia</taxon>
        <taxon>Sphingobacteriales</taxon>
        <taxon>Sphingobacteriaceae</taxon>
        <taxon>Sphingobacterium</taxon>
    </lineage>
</organism>
<dbReference type="STRING" id="1346330.M472_18040"/>
<dbReference type="RefSeq" id="WP_021068759.1">
    <property type="nucleotide sequence ID" value="NZ_ATDL01000004.1"/>
</dbReference>
<dbReference type="PROSITE" id="PS51257">
    <property type="entry name" value="PROKAR_LIPOPROTEIN"/>
    <property type="match status" value="1"/>
</dbReference>
<proteinExistence type="predicted"/>
<keyword evidence="2" id="KW-1185">Reference proteome</keyword>
<gene>
    <name evidence="1" type="ORF">M472_18040</name>
</gene>
<name>U2HFX8_9SPHI</name>
<accession>U2HFX8</accession>
<sequence length="96" mass="10826">MKKILQLGKCITLLLLTTTTISCEKESNDSHHLYKGTASARVINSKQQQRVITDSTPCIHRSESEARQALYDGIKYLMWTGEAFADNVQYSISKCD</sequence>
<comment type="caution">
    <text evidence="1">The sequence shown here is derived from an EMBL/GenBank/DDBJ whole genome shotgun (WGS) entry which is preliminary data.</text>
</comment>
<dbReference type="Proteomes" id="UP000016584">
    <property type="component" value="Unassembled WGS sequence"/>
</dbReference>
<dbReference type="AlphaFoldDB" id="U2HFX8"/>
<reference evidence="1 2" key="1">
    <citation type="journal article" date="2013" name="Genome Announc.">
        <title>The Draft Genome Sequence of Sphingomonas paucimobilis Strain HER1398 (Proteobacteria), Host to the Giant PAU Phage, Indicates That It Is a Member of the Genus Sphingobacterium (Bacteroidetes).</title>
        <authorList>
            <person name="White R.A.III."/>
            <person name="Suttle C.A."/>
        </authorList>
    </citation>
    <scope>NUCLEOTIDE SEQUENCE [LARGE SCALE GENOMIC DNA]</scope>
    <source>
        <strain evidence="1 2">HER1398</strain>
    </source>
</reference>